<accession>A0ABQ5C6D4</accession>
<dbReference type="GO" id="GO:0003964">
    <property type="term" value="F:RNA-directed DNA polymerase activity"/>
    <property type="evidence" value="ECO:0007669"/>
    <property type="project" value="UniProtKB-KW"/>
</dbReference>
<evidence type="ECO:0000259" key="2">
    <source>
        <dbReference type="PROSITE" id="PS50158"/>
    </source>
</evidence>
<evidence type="ECO:0000313" key="4">
    <source>
        <dbReference type="Proteomes" id="UP001151760"/>
    </source>
</evidence>
<dbReference type="PROSITE" id="PS50158">
    <property type="entry name" value="ZF_CCHC"/>
    <property type="match status" value="2"/>
</dbReference>
<proteinExistence type="predicted"/>
<dbReference type="Gene3D" id="4.10.60.10">
    <property type="entry name" value="Zinc finger, CCHC-type"/>
    <property type="match status" value="1"/>
</dbReference>
<dbReference type="EMBL" id="BQNB010013833">
    <property type="protein sequence ID" value="GJT20774.1"/>
    <property type="molecule type" value="Genomic_DNA"/>
</dbReference>
<evidence type="ECO:0000313" key="3">
    <source>
        <dbReference type="EMBL" id="GJT20774.1"/>
    </source>
</evidence>
<evidence type="ECO:0000256" key="1">
    <source>
        <dbReference type="PROSITE-ProRule" id="PRU00047"/>
    </source>
</evidence>
<organism evidence="3 4">
    <name type="scientific">Tanacetum coccineum</name>
    <dbReference type="NCBI Taxonomy" id="301880"/>
    <lineage>
        <taxon>Eukaryota</taxon>
        <taxon>Viridiplantae</taxon>
        <taxon>Streptophyta</taxon>
        <taxon>Embryophyta</taxon>
        <taxon>Tracheophyta</taxon>
        <taxon>Spermatophyta</taxon>
        <taxon>Magnoliopsida</taxon>
        <taxon>eudicotyledons</taxon>
        <taxon>Gunneridae</taxon>
        <taxon>Pentapetalae</taxon>
        <taxon>asterids</taxon>
        <taxon>campanulids</taxon>
        <taxon>Asterales</taxon>
        <taxon>Asteraceae</taxon>
        <taxon>Asteroideae</taxon>
        <taxon>Anthemideae</taxon>
        <taxon>Anthemidinae</taxon>
        <taxon>Tanacetum</taxon>
    </lineage>
</organism>
<keyword evidence="1" id="KW-0479">Metal-binding</keyword>
<comment type="caution">
    <text evidence="3">The sequence shown here is derived from an EMBL/GenBank/DDBJ whole genome shotgun (WGS) entry which is preliminary data.</text>
</comment>
<keyword evidence="3" id="KW-0808">Transferase</keyword>
<keyword evidence="1" id="KW-0862">Zinc</keyword>
<name>A0ABQ5C6D4_9ASTR</name>
<keyword evidence="4" id="KW-1185">Reference proteome</keyword>
<dbReference type="SMART" id="SM00343">
    <property type="entry name" value="ZnF_C2HC"/>
    <property type="match status" value="2"/>
</dbReference>
<keyword evidence="3" id="KW-0695">RNA-directed DNA polymerase</keyword>
<feature type="domain" description="CCHC-type" evidence="2">
    <location>
        <begin position="121"/>
        <end position="136"/>
    </location>
</feature>
<dbReference type="Proteomes" id="UP001151760">
    <property type="component" value="Unassembled WGS sequence"/>
</dbReference>
<dbReference type="InterPro" id="IPR036875">
    <property type="entry name" value="Znf_CCHC_sf"/>
</dbReference>
<gene>
    <name evidence="3" type="ORF">Tco_0890711</name>
</gene>
<reference evidence="3" key="1">
    <citation type="journal article" date="2022" name="Int. J. Mol. Sci.">
        <title>Draft Genome of Tanacetum Coccineum: Genomic Comparison of Closely Related Tanacetum-Family Plants.</title>
        <authorList>
            <person name="Yamashiro T."/>
            <person name="Shiraishi A."/>
            <person name="Nakayama K."/>
            <person name="Satake H."/>
        </authorList>
    </citation>
    <scope>NUCLEOTIDE SEQUENCE</scope>
</reference>
<feature type="domain" description="CCHC-type" evidence="2">
    <location>
        <begin position="152"/>
        <end position="167"/>
    </location>
</feature>
<sequence length="187" mass="21141">MEQDLWTLTLKGDDIDAYNNRFHELALMCPDLMPNGKKKIERYIRGFPERIKGNITSSRPTTLHDAINMARELVKQAIQGKAARETARAFVAAPAETRGYAGNLPMCNHYNSHHNGQCPLKCQRCQRNGHQEKDCRARVPGAVNNFLQNVTCFGCGEKEHYKDKCPKARNQQNEGARAKAYVVVENP</sequence>
<dbReference type="SUPFAM" id="SSF57756">
    <property type="entry name" value="Retrovirus zinc finger-like domains"/>
    <property type="match status" value="1"/>
</dbReference>
<keyword evidence="1" id="KW-0863">Zinc-finger</keyword>
<keyword evidence="3" id="KW-0548">Nucleotidyltransferase</keyword>
<dbReference type="InterPro" id="IPR001878">
    <property type="entry name" value="Znf_CCHC"/>
</dbReference>
<reference evidence="3" key="2">
    <citation type="submission" date="2022-01" db="EMBL/GenBank/DDBJ databases">
        <authorList>
            <person name="Yamashiro T."/>
            <person name="Shiraishi A."/>
            <person name="Satake H."/>
            <person name="Nakayama K."/>
        </authorList>
    </citation>
    <scope>NUCLEOTIDE SEQUENCE</scope>
</reference>
<protein>
    <submittedName>
        <fullName evidence="3">Reverse transcriptase domain-containing protein</fullName>
    </submittedName>
</protein>